<keyword evidence="3 7" id="KW-0689">Ribosomal protein</keyword>
<dbReference type="GO" id="GO:0003735">
    <property type="term" value="F:structural constituent of ribosome"/>
    <property type="evidence" value="ECO:0007669"/>
    <property type="project" value="InterPro"/>
</dbReference>
<dbReference type="SUPFAM" id="SSF46911">
    <property type="entry name" value="Ribosomal protein S18"/>
    <property type="match status" value="1"/>
</dbReference>
<dbReference type="Gene3D" id="4.10.640.10">
    <property type="entry name" value="Ribosomal protein S18"/>
    <property type="match status" value="1"/>
</dbReference>
<dbReference type="GO" id="GO:0070181">
    <property type="term" value="F:small ribosomal subunit rRNA binding"/>
    <property type="evidence" value="ECO:0007669"/>
    <property type="project" value="TreeGrafter"/>
</dbReference>
<dbReference type="NCBIfam" id="TIGR00165">
    <property type="entry name" value="S18"/>
    <property type="match status" value="1"/>
</dbReference>
<evidence type="ECO:0000256" key="4">
    <source>
        <dbReference type="ARBA" id="ARBA00023274"/>
    </source>
</evidence>
<evidence type="ECO:0000256" key="7">
    <source>
        <dbReference type="RuleBase" id="RU003910"/>
    </source>
</evidence>
<organism evidence="8 9">
    <name type="scientific">Pisum sativum</name>
    <name type="common">Garden pea</name>
    <name type="synonym">Lathyrus oleraceus</name>
    <dbReference type="NCBI Taxonomy" id="3888"/>
    <lineage>
        <taxon>Eukaryota</taxon>
        <taxon>Viridiplantae</taxon>
        <taxon>Streptophyta</taxon>
        <taxon>Embryophyta</taxon>
        <taxon>Tracheophyta</taxon>
        <taxon>Spermatophyta</taxon>
        <taxon>Magnoliopsida</taxon>
        <taxon>eudicotyledons</taxon>
        <taxon>Gunneridae</taxon>
        <taxon>Pentapetalae</taxon>
        <taxon>rosids</taxon>
        <taxon>fabids</taxon>
        <taxon>Fabales</taxon>
        <taxon>Fabaceae</taxon>
        <taxon>Papilionoideae</taxon>
        <taxon>50 kb inversion clade</taxon>
        <taxon>NPAAA clade</taxon>
        <taxon>Hologalegina</taxon>
        <taxon>IRL clade</taxon>
        <taxon>Fabeae</taxon>
        <taxon>Lathyrus</taxon>
    </lineage>
</organism>
<reference evidence="8 9" key="1">
    <citation type="journal article" date="2022" name="Nat. Genet.">
        <title>Improved pea reference genome and pan-genome highlight genomic features and evolutionary characteristics.</title>
        <authorList>
            <person name="Yang T."/>
            <person name="Liu R."/>
            <person name="Luo Y."/>
            <person name="Hu S."/>
            <person name="Wang D."/>
            <person name="Wang C."/>
            <person name="Pandey M.K."/>
            <person name="Ge S."/>
            <person name="Xu Q."/>
            <person name="Li N."/>
            <person name="Li G."/>
            <person name="Huang Y."/>
            <person name="Saxena R.K."/>
            <person name="Ji Y."/>
            <person name="Li M."/>
            <person name="Yan X."/>
            <person name="He Y."/>
            <person name="Liu Y."/>
            <person name="Wang X."/>
            <person name="Xiang C."/>
            <person name="Varshney R.K."/>
            <person name="Ding H."/>
            <person name="Gao S."/>
            <person name="Zong X."/>
        </authorList>
    </citation>
    <scope>NUCLEOTIDE SEQUENCE [LARGE SCALE GENOMIC DNA]</scope>
    <source>
        <strain evidence="8 9">cv. Zhongwan 6</strain>
    </source>
</reference>
<keyword evidence="2" id="KW-0694">RNA-binding</keyword>
<dbReference type="InterPro" id="IPR036870">
    <property type="entry name" value="Ribosomal_bS18_sf"/>
</dbReference>
<dbReference type="EMBL" id="JAMSHJ010000003">
    <property type="protein sequence ID" value="KAI5423784.1"/>
    <property type="molecule type" value="Genomic_DNA"/>
</dbReference>
<dbReference type="Proteomes" id="UP001058974">
    <property type="component" value="Chromosome 3"/>
</dbReference>
<evidence type="ECO:0000256" key="3">
    <source>
        <dbReference type="ARBA" id="ARBA00022980"/>
    </source>
</evidence>
<protein>
    <recommendedName>
        <fullName evidence="5">Small ribosomal subunit protein bS18c</fullName>
    </recommendedName>
    <alternativeName>
        <fullName evidence="6">30S ribosomal protein S18, chloroplastic</fullName>
    </alternativeName>
</protein>
<evidence type="ECO:0000313" key="9">
    <source>
        <dbReference type="Proteomes" id="UP001058974"/>
    </source>
</evidence>
<evidence type="ECO:0000256" key="6">
    <source>
        <dbReference type="ARBA" id="ARBA00035368"/>
    </source>
</evidence>
<keyword evidence="9" id="KW-1185">Reference proteome</keyword>
<dbReference type="InterPro" id="IPR001648">
    <property type="entry name" value="Ribosomal_bS18"/>
</dbReference>
<feature type="non-terminal residue" evidence="8">
    <location>
        <position position="307"/>
    </location>
</feature>
<keyword evidence="4 7" id="KW-0687">Ribonucleoprotein</keyword>
<comment type="caution">
    <text evidence="8">The sequence shown here is derived from an EMBL/GenBank/DDBJ whole genome shotgun (WGS) entry which is preliminary data.</text>
</comment>
<accession>A0A9D4XPJ6</accession>
<evidence type="ECO:0000256" key="1">
    <source>
        <dbReference type="ARBA" id="ARBA00022730"/>
    </source>
</evidence>
<dbReference type="PANTHER" id="PTHR13479">
    <property type="entry name" value="30S RIBOSOMAL PROTEIN S18"/>
    <property type="match status" value="1"/>
</dbReference>
<dbReference type="PRINTS" id="PR00974">
    <property type="entry name" value="RIBOSOMALS18"/>
</dbReference>
<dbReference type="AlphaFoldDB" id="A0A9D4XPJ6"/>
<name>A0A9D4XPJ6_PEA</name>
<evidence type="ECO:0000313" key="8">
    <source>
        <dbReference type="EMBL" id="KAI5423784.1"/>
    </source>
</evidence>
<dbReference type="Gramene" id="Psat03G0013600-T1">
    <property type="protein sequence ID" value="KAI5423784.1"/>
    <property type="gene ID" value="KIW84_030136"/>
</dbReference>
<dbReference type="GO" id="GO:0006412">
    <property type="term" value="P:translation"/>
    <property type="evidence" value="ECO:0007669"/>
    <property type="project" value="InterPro"/>
</dbReference>
<sequence>VVLYPNRLSLSLSRRPPPPRPFGQKKPRQSRLRRLVFFSLSLLENQKMKIVSIAIRSFKGNLQHRVHHTPLLRNLSTWTFPGNGAANQQVNKSESPEEFEQRIFSPGGNSKTDAILDRLNRARGRDRSGGSSQLLDDLDQTFDTLSDGMDGKLNNAARYFEFDPEEIDKDDYSYRYDTTFHEGSTYSTKDLDLTKPAARKPAIRSEFVVSTKEVLSQADFRNVRFLANFITEAGILIKRSKTGISAKAQRKVAREIKTARAFGLMPFTTMGTKSFIYGRTMENLDDDFSYRSETRNMPSEIDIEDHV</sequence>
<proteinExistence type="inferred from homology"/>
<keyword evidence="1" id="KW-0699">rRNA-binding</keyword>
<comment type="similarity">
    <text evidence="7">Belongs to the bacterial ribosomal protein bS18 family.</text>
</comment>
<dbReference type="Pfam" id="PF01084">
    <property type="entry name" value="Ribosomal_S18"/>
    <property type="match status" value="1"/>
</dbReference>
<dbReference type="PANTHER" id="PTHR13479:SF65">
    <property type="entry name" value="F10K1.8 PROTEIN"/>
    <property type="match status" value="1"/>
</dbReference>
<dbReference type="GO" id="GO:0005763">
    <property type="term" value="C:mitochondrial small ribosomal subunit"/>
    <property type="evidence" value="ECO:0007669"/>
    <property type="project" value="TreeGrafter"/>
</dbReference>
<evidence type="ECO:0000256" key="5">
    <source>
        <dbReference type="ARBA" id="ARBA00035266"/>
    </source>
</evidence>
<evidence type="ECO:0000256" key="2">
    <source>
        <dbReference type="ARBA" id="ARBA00022884"/>
    </source>
</evidence>
<gene>
    <name evidence="8" type="ORF">KIW84_030136</name>
</gene>